<name>A0A4C1TIH3_EUMVA</name>
<sequence length="154" mass="17962">MNHFTLFNNVLFCDEAHFHINGHVNRQNCCYWSSENPPRKHQRLLHSPKITVWAAMSAHGIIGPYFFENDHLRAVTIISKRYVAMIENFFTPELQNFPGFNTRIWFQQDGATAHISNTAMPVVRQFFSNKVIFREGDIPWPPRSPNLSPIDCFL</sequence>
<accession>A0A4C1TIH3</accession>
<dbReference type="STRING" id="151549.A0A4C1TIH3"/>
<dbReference type="PANTHER" id="PTHR47326:SF1">
    <property type="entry name" value="HTH PSQ-TYPE DOMAIN-CONTAINING PROTEIN"/>
    <property type="match status" value="1"/>
</dbReference>
<reference evidence="1 2" key="1">
    <citation type="journal article" date="2019" name="Commun. Biol.">
        <title>The bagworm genome reveals a unique fibroin gene that provides high tensile strength.</title>
        <authorList>
            <person name="Kono N."/>
            <person name="Nakamura H."/>
            <person name="Ohtoshi R."/>
            <person name="Tomita M."/>
            <person name="Numata K."/>
            <person name="Arakawa K."/>
        </authorList>
    </citation>
    <scope>NUCLEOTIDE SEQUENCE [LARGE SCALE GENOMIC DNA]</scope>
</reference>
<dbReference type="AlphaFoldDB" id="A0A4C1TIH3"/>
<evidence type="ECO:0000313" key="2">
    <source>
        <dbReference type="Proteomes" id="UP000299102"/>
    </source>
</evidence>
<dbReference type="Proteomes" id="UP000299102">
    <property type="component" value="Unassembled WGS sequence"/>
</dbReference>
<dbReference type="InterPro" id="IPR036397">
    <property type="entry name" value="RNaseH_sf"/>
</dbReference>
<organism evidence="1 2">
    <name type="scientific">Eumeta variegata</name>
    <name type="common">Bagworm moth</name>
    <name type="synonym">Eumeta japonica</name>
    <dbReference type="NCBI Taxonomy" id="151549"/>
    <lineage>
        <taxon>Eukaryota</taxon>
        <taxon>Metazoa</taxon>
        <taxon>Ecdysozoa</taxon>
        <taxon>Arthropoda</taxon>
        <taxon>Hexapoda</taxon>
        <taxon>Insecta</taxon>
        <taxon>Pterygota</taxon>
        <taxon>Neoptera</taxon>
        <taxon>Endopterygota</taxon>
        <taxon>Lepidoptera</taxon>
        <taxon>Glossata</taxon>
        <taxon>Ditrysia</taxon>
        <taxon>Tineoidea</taxon>
        <taxon>Psychidae</taxon>
        <taxon>Oiketicinae</taxon>
        <taxon>Eumeta</taxon>
    </lineage>
</organism>
<proteinExistence type="predicted"/>
<protein>
    <submittedName>
        <fullName evidence="1">Transposable element Tc3 transposase</fullName>
    </submittedName>
</protein>
<comment type="caution">
    <text evidence="1">The sequence shown here is derived from an EMBL/GenBank/DDBJ whole genome shotgun (WGS) entry which is preliminary data.</text>
</comment>
<dbReference type="PANTHER" id="PTHR47326">
    <property type="entry name" value="TRANSPOSABLE ELEMENT TC3 TRANSPOSASE-LIKE PROTEIN"/>
    <property type="match status" value="1"/>
</dbReference>
<dbReference type="Gene3D" id="3.30.420.10">
    <property type="entry name" value="Ribonuclease H-like superfamily/Ribonuclease H"/>
    <property type="match status" value="1"/>
</dbReference>
<dbReference type="EMBL" id="BGZK01000055">
    <property type="protein sequence ID" value="GBP13188.1"/>
    <property type="molecule type" value="Genomic_DNA"/>
</dbReference>
<gene>
    <name evidence="1" type="primary">tc3a</name>
    <name evidence="1" type="ORF">EVAR_93141_1</name>
</gene>
<evidence type="ECO:0000313" key="1">
    <source>
        <dbReference type="EMBL" id="GBP13188.1"/>
    </source>
</evidence>
<keyword evidence="2" id="KW-1185">Reference proteome</keyword>
<dbReference type="GO" id="GO:0003676">
    <property type="term" value="F:nucleic acid binding"/>
    <property type="evidence" value="ECO:0007669"/>
    <property type="project" value="InterPro"/>
</dbReference>
<dbReference type="OrthoDB" id="9971063at2759"/>